<dbReference type="CDD" id="cd02955">
    <property type="entry name" value="SSP411"/>
    <property type="match status" value="1"/>
</dbReference>
<dbReference type="EMBL" id="AJWJ01000343">
    <property type="protein sequence ID" value="KAF2071743.1"/>
    <property type="molecule type" value="Genomic_DNA"/>
</dbReference>
<dbReference type="OrthoDB" id="1923667at2759"/>
<dbReference type="PANTHER" id="PTHR42899:SF1">
    <property type="entry name" value="SPERMATOGENESIS-ASSOCIATED PROTEIN 20"/>
    <property type="match status" value="1"/>
</dbReference>
<evidence type="ECO:0000313" key="4">
    <source>
        <dbReference type="Proteomes" id="UP000695562"/>
    </source>
</evidence>
<dbReference type="Proteomes" id="UP000695562">
    <property type="component" value="Unassembled WGS sequence"/>
</dbReference>
<evidence type="ECO:0000313" key="3">
    <source>
        <dbReference type="EMBL" id="KAF2071743.1"/>
    </source>
</evidence>
<accession>A0A8J4UYC8</accession>
<feature type="compositionally biased region" description="Low complexity" evidence="1">
    <location>
        <begin position="1"/>
        <end position="18"/>
    </location>
</feature>
<protein>
    <recommendedName>
        <fullName evidence="2">Spermatogenesis-associated protein 20-like TRX domain-containing protein</fullName>
    </recommendedName>
</protein>
<dbReference type="InterPro" id="IPR008928">
    <property type="entry name" value="6-hairpin_glycosidase_sf"/>
</dbReference>
<dbReference type="Gene3D" id="1.50.10.10">
    <property type="match status" value="1"/>
</dbReference>
<dbReference type="PIRSF" id="PIRSF006402">
    <property type="entry name" value="UCP006402_thioredoxin"/>
    <property type="match status" value="1"/>
</dbReference>
<dbReference type="InterPro" id="IPR012341">
    <property type="entry name" value="6hp_glycosidase-like_sf"/>
</dbReference>
<feature type="domain" description="Spermatogenesis-associated protein 20-like TRX" evidence="2">
    <location>
        <begin position="48"/>
        <end position="209"/>
    </location>
</feature>
<dbReference type="AlphaFoldDB" id="A0A8J4UYC8"/>
<organism evidence="3 4">
    <name type="scientific">Polysphondylium violaceum</name>
    <dbReference type="NCBI Taxonomy" id="133409"/>
    <lineage>
        <taxon>Eukaryota</taxon>
        <taxon>Amoebozoa</taxon>
        <taxon>Evosea</taxon>
        <taxon>Eumycetozoa</taxon>
        <taxon>Dictyostelia</taxon>
        <taxon>Dictyosteliales</taxon>
        <taxon>Dictyosteliaceae</taxon>
        <taxon>Polysphondylium</taxon>
    </lineage>
</organism>
<comment type="caution">
    <text evidence="3">The sequence shown here is derived from an EMBL/GenBank/DDBJ whole genome shotgun (WGS) entry which is preliminary data.</text>
</comment>
<dbReference type="Gene3D" id="3.40.30.10">
    <property type="entry name" value="Glutaredoxin"/>
    <property type="match status" value="1"/>
</dbReference>
<dbReference type="InterPro" id="IPR036249">
    <property type="entry name" value="Thioredoxin-like_sf"/>
</dbReference>
<dbReference type="InterPro" id="IPR004879">
    <property type="entry name" value="Ssp411-like_TRX"/>
</dbReference>
<evidence type="ECO:0000256" key="1">
    <source>
        <dbReference type="SAM" id="MobiDB-lite"/>
    </source>
</evidence>
<dbReference type="SUPFAM" id="SSF52833">
    <property type="entry name" value="Thioredoxin-like"/>
    <property type="match status" value="1"/>
</dbReference>
<feature type="region of interest" description="Disordered" evidence="1">
    <location>
        <begin position="1"/>
        <end position="45"/>
    </location>
</feature>
<name>A0A8J4UYC8_9MYCE</name>
<dbReference type="GO" id="GO:0005975">
    <property type="term" value="P:carbohydrate metabolic process"/>
    <property type="evidence" value="ECO:0007669"/>
    <property type="project" value="InterPro"/>
</dbReference>
<sequence>MSDKTTTTHTTSTSTTGTDNNNQKESTNTTTAKNIDNKEQPQQQHEYTNKLIHEKSPYLLQHAHNPVDWYPWGQEAFEKAKQEDKCIFLSIGYYSCHWCHVMAHECFEDPEIAKVMNELFINVKIDREERPDIDKIYMTYITEVTGSGGWPLSVWLTPDLEPITGGTYFAPTSKYGRPGFPDLCKKLESMWKNKREMVLERSNTFIEFLKEKRPAGNATSAISEKTIDLCYHKIMEGYDSELGGFTDAPKFPRTGIFNFLHQVHNQRPEGLKALHFTLTKMAFGGMYDQLGGGFHRYSVTPDWKVPHFEKMLYDQGQIASVYLDAYQITKNPLFAEIARGILDYVQRDLTHPDGGFFCAEDADSLDVESGHNGEGTFYVWLSSEIEEAINDQEKYNIFSFMYGILDNGNVDPSDDPHNEFIDKNIIMKIKTSQECANYFKMTVDEIDQHIAICKQRLFAAREKRPRPPLDDKIITSWNALMISAYAKAYQIFGEKSYLDSAVKAVDFIKKNLYMADKGLLIRNYRHGPSSIQGFCDDYSFLIQGLLDLYEASFNTDYLEWAVKLQEMQDTLFYDTQDKGYFSTSGQDKTILSRLKEDHDGAEPSCQSVSSSNLLRLYAITEDQDLYERKAKETFEASALYLDKAPIVLPQMVCSLNMYLKSMTKFIIATPSFENDDFKNLVTEIHSNYIPLKVLIVRVGTNGDDHAKNDNADRFFKEKTKNFTYEIAKPIYDKPTMYMCNSLGCQPPTYQIDDIKQRLEKLSKNIE</sequence>
<keyword evidence="4" id="KW-1185">Reference proteome</keyword>
<gene>
    <name evidence="3" type="ORF">CYY_006948</name>
</gene>
<proteinExistence type="predicted"/>
<reference evidence="3" key="1">
    <citation type="submission" date="2020-01" db="EMBL/GenBank/DDBJ databases">
        <title>Development of genomics and gene disruption for Polysphondylium violaceum indicates a role for the polyketide synthase stlB in stalk morphogenesis.</title>
        <authorList>
            <person name="Narita B."/>
            <person name="Kawabe Y."/>
            <person name="Kin K."/>
            <person name="Saito T."/>
            <person name="Gibbs R."/>
            <person name="Kuspa A."/>
            <person name="Muzny D."/>
            <person name="Queller D."/>
            <person name="Richards S."/>
            <person name="Strassman J."/>
            <person name="Sucgang R."/>
            <person name="Worley K."/>
            <person name="Schaap P."/>
        </authorList>
    </citation>
    <scope>NUCLEOTIDE SEQUENCE</scope>
    <source>
        <strain evidence="3">QSvi11</strain>
    </source>
</reference>
<dbReference type="PANTHER" id="PTHR42899">
    <property type="entry name" value="SPERMATOGENESIS-ASSOCIATED PROTEIN 20"/>
    <property type="match status" value="1"/>
</dbReference>
<evidence type="ECO:0000259" key="2">
    <source>
        <dbReference type="Pfam" id="PF03190"/>
    </source>
</evidence>
<dbReference type="SUPFAM" id="SSF48208">
    <property type="entry name" value="Six-hairpin glycosidases"/>
    <property type="match status" value="1"/>
</dbReference>
<dbReference type="Pfam" id="PF03190">
    <property type="entry name" value="Thioredox_DsbH"/>
    <property type="match status" value="1"/>
</dbReference>
<dbReference type="InterPro" id="IPR024705">
    <property type="entry name" value="Ssp411"/>
</dbReference>
<feature type="compositionally biased region" description="Polar residues" evidence="1">
    <location>
        <begin position="19"/>
        <end position="45"/>
    </location>
</feature>